<name>A0AAD8HL84_9APIA</name>
<dbReference type="SMART" id="SM00473">
    <property type="entry name" value="PAN_AP"/>
    <property type="match status" value="1"/>
</dbReference>
<dbReference type="EMBL" id="JAUIZM010000008">
    <property type="protein sequence ID" value="KAK1369305.1"/>
    <property type="molecule type" value="Genomic_DNA"/>
</dbReference>
<accession>A0AAD8HL84</accession>
<dbReference type="InterPro" id="IPR003609">
    <property type="entry name" value="Pan_app"/>
</dbReference>
<sequence length="189" mass="21440">MRGFSPQFPDKWRSLDWSGGCVRKKILDCGTKVGFQKYSGVKLPDTRHSWHAMSINLDECQRLCLKNCSCAAYANADERRGGRGCFLWFSPLNDITGYSNDGQDIYVRMPAPELGKRWRTRELMPFFGKLHRKERLKFSSEGALLNKIDSEDLDLPLSKFKIVAKATNNFSDGNKLGEGGFGPVYKMAK</sequence>
<dbReference type="SUPFAM" id="SSF57414">
    <property type="entry name" value="Hairpin loop containing domain-like"/>
    <property type="match status" value="1"/>
</dbReference>
<keyword evidence="3" id="KW-1185">Reference proteome</keyword>
<organism evidence="2 3">
    <name type="scientific">Heracleum sosnowskyi</name>
    <dbReference type="NCBI Taxonomy" id="360622"/>
    <lineage>
        <taxon>Eukaryota</taxon>
        <taxon>Viridiplantae</taxon>
        <taxon>Streptophyta</taxon>
        <taxon>Embryophyta</taxon>
        <taxon>Tracheophyta</taxon>
        <taxon>Spermatophyta</taxon>
        <taxon>Magnoliopsida</taxon>
        <taxon>eudicotyledons</taxon>
        <taxon>Gunneridae</taxon>
        <taxon>Pentapetalae</taxon>
        <taxon>asterids</taxon>
        <taxon>campanulids</taxon>
        <taxon>Apiales</taxon>
        <taxon>Apiaceae</taxon>
        <taxon>Apioideae</taxon>
        <taxon>apioid superclade</taxon>
        <taxon>Tordylieae</taxon>
        <taxon>Tordyliinae</taxon>
        <taxon>Heracleum</taxon>
    </lineage>
</organism>
<dbReference type="PANTHER" id="PTHR32444:SF235">
    <property type="entry name" value="OS01G0783900 PROTEIN"/>
    <property type="match status" value="1"/>
</dbReference>
<proteinExistence type="predicted"/>
<comment type="caution">
    <text evidence="2">The sequence shown here is derived from an EMBL/GenBank/DDBJ whole genome shotgun (WGS) entry which is preliminary data.</text>
</comment>
<dbReference type="Proteomes" id="UP001237642">
    <property type="component" value="Unassembled WGS sequence"/>
</dbReference>
<gene>
    <name evidence="2" type="ORF">POM88_035397</name>
</gene>
<dbReference type="Gene3D" id="3.50.4.10">
    <property type="entry name" value="Hepatocyte Growth Factor"/>
    <property type="match status" value="1"/>
</dbReference>
<evidence type="ECO:0000313" key="3">
    <source>
        <dbReference type="Proteomes" id="UP001237642"/>
    </source>
</evidence>
<evidence type="ECO:0000313" key="2">
    <source>
        <dbReference type="EMBL" id="KAK1369305.1"/>
    </source>
</evidence>
<protein>
    <recommendedName>
        <fullName evidence="1">Apple domain-containing protein</fullName>
    </recommendedName>
</protein>
<reference evidence="2" key="2">
    <citation type="submission" date="2023-05" db="EMBL/GenBank/DDBJ databases">
        <authorList>
            <person name="Schelkunov M.I."/>
        </authorList>
    </citation>
    <scope>NUCLEOTIDE SEQUENCE</scope>
    <source>
        <strain evidence="2">Hsosn_3</strain>
        <tissue evidence="2">Leaf</tissue>
    </source>
</reference>
<dbReference type="Gene3D" id="3.30.200.20">
    <property type="entry name" value="Phosphorylase Kinase, domain 1"/>
    <property type="match status" value="1"/>
</dbReference>
<dbReference type="PANTHER" id="PTHR32444">
    <property type="entry name" value="BULB-TYPE LECTIN DOMAIN-CONTAINING PROTEIN"/>
    <property type="match status" value="1"/>
</dbReference>
<dbReference type="AlphaFoldDB" id="A0AAD8HL84"/>
<evidence type="ECO:0000259" key="1">
    <source>
        <dbReference type="PROSITE" id="PS50948"/>
    </source>
</evidence>
<feature type="domain" description="Apple" evidence="1">
    <location>
        <begin position="29"/>
        <end position="110"/>
    </location>
</feature>
<reference evidence="2" key="1">
    <citation type="submission" date="2023-02" db="EMBL/GenBank/DDBJ databases">
        <title>Genome of toxic invasive species Heracleum sosnowskyi carries increased number of genes despite the absence of recent whole-genome duplications.</title>
        <authorList>
            <person name="Schelkunov M."/>
            <person name="Shtratnikova V."/>
            <person name="Makarenko M."/>
            <person name="Klepikova A."/>
            <person name="Omelchenko D."/>
            <person name="Novikova G."/>
            <person name="Obukhova E."/>
            <person name="Bogdanov V."/>
            <person name="Penin A."/>
            <person name="Logacheva M."/>
        </authorList>
    </citation>
    <scope>NUCLEOTIDE SEQUENCE</scope>
    <source>
        <strain evidence="2">Hsosn_3</strain>
        <tissue evidence="2">Leaf</tissue>
    </source>
</reference>
<dbReference type="Pfam" id="PF08276">
    <property type="entry name" value="PAN_2"/>
    <property type="match status" value="1"/>
</dbReference>
<dbReference type="PROSITE" id="PS50948">
    <property type="entry name" value="PAN"/>
    <property type="match status" value="1"/>
</dbReference>
<dbReference type="CDD" id="cd01098">
    <property type="entry name" value="PAN_AP_plant"/>
    <property type="match status" value="1"/>
</dbReference>